<dbReference type="InterPro" id="IPR001789">
    <property type="entry name" value="Sig_transdc_resp-reg_receiver"/>
</dbReference>
<dbReference type="PANTHER" id="PTHR37299:SF1">
    <property type="entry name" value="STAGE 0 SPORULATION PROTEIN A HOMOLOG"/>
    <property type="match status" value="1"/>
</dbReference>
<dbReference type="SMART" id="SM00850">
    <property type="entry name" value="LytTR"/>
    <property type="match status" value="1"/>
</dbReference>
<keyword evidence="4" id="KW-0238">DNA-binding</keyword>
<dbReference type="PANTHER" id="PTHR37299">
    <property type="entry name" value="TRANSCRIPTIONAL REGULATOR-RELATED"/>
    <property type="match status" value="1"/>
</dbReference>
<dbReference type="Gene3D" id="3.40.50.2300">
    <property type="match status" value="1"/>
</dbReference>
<protein>
    <submittedName>
        <fullName evidence="4">DNA-binding response regulator</fullName>
    </submittedName>
</protein>
<dbReference type="Pfam" id="PF00072">
    <property type="entry name" value="Response_reg"/>
    <property type="match status" value="1"/>
</dbReference>
<organism evidence="4">
    <name type="scientific">Paenibacillus sp. BIHB 4019</name>
    <dbReference type="NCBI Taxonomy" id="1870819"/>
    <lineage>
        <taxon>Bacteria</taxon>
        <taxon>Bacillati</taxon>
        <taxon>Bacillota</taxon>
        <taxon>Bacilli</taxon>
        <taxon>Bacillales</taxon>
        <taxon>Paenibacillaceae</taxon>
        <taxon>Paenibacillus</taxon>
    </lineage>
</organism>
<dbReference type="Gene3D" id="2.40.50.1020">
    <property type="entry name" value="LytTr DNA-binding domain"/>
    <property type="match status" value="1"/>
</dbReference>
<evidence type="ECO:0000256" key="1">
    <source>
        <dbReference type="PROSITE-ProRule" id="PRU00169"/>
    </source>
</evidence>
<accession>A0A1B2DD08</accession>
<dbReference type="GO" id="GO:0000156">
    <property type="term" value="F:phosphorelay response regulator activity"/>
    <property type="evidence" value="ECO:0007669"/>
    <property type="project" value="InterPro"/>
</dbReference>
<dbReference type="EMBL" id="CP016808">
    <property type="protein sequence ID" value="ANY65596.1"/>
    <property type="molecule type" value="Genomic_DNA"/>
</dbReference>
<feature type="modified residue" description="4-aspartylphosphate" evidence="1">
    <location>
        <position position="60"/>
    </location>
</feature>
<proteinExistence type="predicted"/>
<dbReference type="Pfam" id="PF04397">
    <property type="entry name" value="LytTR"/>
    <property type="match status" value="1"/>
</dbReference>
<feature type="domain" description="HTH LytTR-type" evidence="3">
    <location>
        <begin position="135"/>
        <end position="239"/>
    </location>
</feature>
<dbReference type="PROSITE" id="PS50110">
    <property type="entry name" value="RESPONSE_REGULATORY"/>
    <property type="match status" value="1"/>
</dbReference>
<sequence>MYRVAICEDEEQQRELVRSMLIALSIKSNIDFEIELFSSGEQLLSHYEREEAPFHILILDVEMGGLNGIQTARKIRGLHRLDEQIVFLTSYPEYMVESFDVMTFQYLLKPVAPAILEEKIIKLCQYFQALHKKFLVIKSAYEEVVLKYDDIIGIEAAKSLSVKSKLNFMTSHGTYESKGILADYASALKDSNFLQIHRSIIINLLHVKKFASGVVLMSNGLELPIGRSKIKEVKDFYTKFMIMRVHEYDSR</sequence>
<evidence type="ECO:0000313" key="4">
    <source>
        <dbReference type="EMBL" id="ANY65596.1"/>
    </source>
</evidence>
<dbReference type="RefSeq" id="WP_099516987.1">
    <property type="nucleotide sequence ID" value="NZ_CP016808.1"/>
</dbReference>
<dbReference type="AlphaFoldDB" id="A0A1B2DD08"/>
<evidence type="ECO:0000259" key="3">
    <source>
        <dbReference type="PROSITE" id="PS50930"/>
    </source>
</evidence>
<name>A0A1B2DD08_9BACL</name>
<dbReference type="InterPro" id="IPR007492">
    <property type="entry name" value="LytTR_DNA-bd_dom"/>
</dbReference>
<dbReference type="SMART" id="SM00448">
    <property type="entry name" value="REC"/>
    <property type="match status" value="1"/>
</dbReference>
<keyword evidence="1" id="KW-0597">Phosphoprotein</keyword>
<evidence type="ECO:0000259" key="2">
    <source>
        <dbReference type="PROSITE" id="PS50110"/>
    </source>
</evidence>
<dbReference type="SUPFAM" id="SSF52172">
    <property type="entry name" value="CheY-like"/>
    <property type="match status" value="1"/>
</dbReference>
<dbReference type="InterPro" id="IPR011006">
    <property type="entry name" value="CheY-like_superfamily"/>
</dbReference>
<feature type="domain" description="Response regulatory" evidence="2">
    <location>
        <begin position="3"/>
        <end position="124"/>
    </location>
</feature>
<gene>
    <name evidence="4" type="ORF">BBD42_03330</name>
</gene>
<dbReference type="InterPro" id="IPR046947">
    <property type="entry name" value="LytR-like"/>
</dbReference>
<dbReference type="PROSITE" id="PS50930">
    <property type="entry name" value="HTH_LYTTR"/>
    <property type="match status" value="1"/>
</dbReference>
<dbReference type="GO" id="GO:0003677">
    <property type="term" value="F:DNA binding"/>
    <property type="evidence" value="ECO:0007669"/>
    <property type="project" value="UniProtKB-KW"/>
</dbReference>
<reference evidence="4" key="1">
    <citation type="submission" date="2016-08" db="EMBL/GenBank/DDBJ databases">
        <title>Complete Genome Seqeunce of Paenibacillus sp. BIHB 4019 from tea rhizoplane.</title>
        <authorList>
            <person name="Thakur R."/>
            <person name="Swarnkar M.K."/>
            <person name="Gulati A."/>
        </authorList>
    </citation>
    <scope>NUCLEOTIDE SEQUENCE [LARGE SCALE GENOMIC DNA]</scope>
    <source>
        <strain evidence="4">BIHB4019</strain>
    </source>
</reference>